<dbReference type="AlphaFoldDB" id="A0A915Q499"/>
<dbReference type="Proteomes" id="UP000887581">
    <property type="component" value="Unplaced"/>
</dbReference>
<dbReference type="Pfam" id="PF01344">
    <property type="entry name" value="Kelch_1"/>
    <property type="match status" value="1"/>
</dbReference>
<proteinExistence type="predicted"/>
<dbReference type="SUPFAM" id="SSF117281">
    <property type="entry name" value="Kelch motif"/>
    <property type="match status" value="1"/>
</dbReference>
<evidence type="ECO:0000313" key="2">
    <source>
        <dbReference type="Proteomes" id="UP000887581"/>
    </source>
</evidence>
<accession>A0A915Q499</accession>
<dbReference type="Gene3D" id="2.120.10.80">
    <property type="entry name" value="Kelch-type beta propeller"/>
    <property type="match status" value="1"/>
</dbReference>
<name>A0A915Q499_9BILA</name>
<protein>
    <submittedName>
        <fullName evidence="3">Uncharacterized protein</fullName>
    </submittedName>
</protein>
<dbReference type="WBParaSite" id="sdigi.contig921.g10001.t1">
    <property type="protein sequence ID" value="sdigi.contig921.g10001.t1"/>
    <property type="gene ID" value="sdigi.contig921.g10001"/>
</dbReference>
<evidence type="ECO:0000256" key="1">
    <source>
        <dbReference type="ARBA" id="ARBA00022441"/>
    </source>
</evidence>
<evidence type="ECO:0000313" key="3">
    <source>
        <dbReference type="WBParaSite" id="sdigi.contig921.g10001.t1"/>
    </source>
</evidence>
<dbReference type="InterPro" id="IPR015915">
    <property type="entry name" value="Kelch-typ_b-propeller"/>
</dbReference>
<keyword evidence="2" id="KW-1185">Reference proteome</keyword>
<dbReference type="InterPro" id="IPR006652">
    <property type="entry name" value="Kelch_1"/>
</dbReference>
<sequence length="108" mass="12658">MFDSRVQRWVRSELKLFEIPRVYYAVINTGEHLFTTDGFNGAKYYRLTRRFSLNDQVKFAHEFYEASKRSGVGAAVIEYVAFICGGFDGTSRLQTCEFIDVREGKWHR</sequence>
<organism evidence="2 3">
    <name type="scientific">Setaria digitata</name>
    <dbReference type="NCBI Taxonomy" id="48799"/>
    <lineage>
        <taxon>Eukaryota</taxon>
        <taxon>Metazoa</taxon>
        <taxon>Ecdysozoa</taxon>
        <taxon>Nematoda</taxon>
        <taxon>Chromadorea</taxon>
        <taxon>Rhabditida</taxon>
        <taxon>Spirurina</taxon>
        <taxon>Spiruromorpha</taxon>
        <taxon>Filarioidea</taxon>
        <taxon>Setariidae</taxon>
        <taxon>Setaria</taxon>
    </lineage>
</organism>
<reference evidence="3" key="1">
    <citation type="submission" date="2022-11" db="UniProtKB">
        <authorList>
            <consortium name="WormBaseParasite"/>
        </authorList>
    </citation>
    <scope>IDENTIFICATION</scope>
</reference>
<keyword evidence="1" id="KW-0880">Kelch repeat</keyword>